<dbReference type="Gene3D" id="3.65.10.10">
    <property type="entry name" value="Enolpyruvate transferase domain"/>
    <property type="match status" value="1"/>
</dbReference>
<keyword evidence="1 3" id="KW-0808">Transferase</keyword>
<feature type="domain" description="Enolpyruvate transferase" evidence="2">
    <location>
        <begin position="1"/>
        <end position="79"/>
    </location>
</feature>
<proteinExistence type="predicted"/>
<evidence type="ECO:0000313" key="3">
    <source>
        <dbReference type="EMBL" id="EKC63861.1"/>
    </source>
</evidence>
<dbReference type="InterPro" id="IPR001986">
    <property type="entry name" value="Enolpyruvate_Tfrase_dom"/>
</dbReference>
<dbReference type="PANTHER" id="PTHR21090">
    <property type="entry name" value="AROM/DEHYDROQUINATE SYNTHASE"/>
    <property type="match status" value="1"/>
</dbReference>
<gene>
    <name evidence="3" type="ORF">LEA_11127</name>
</gene>
<sequence>DRLTSTAAMLTALGGQVTELPEGLCIHGVSQLAGGTVDACNDHRIAMAAAVAAGGCRGNVIVRGSECVNKSYPNFWRDLDGLKGAEA</sequence>
<accession>K1TXA7</accession>
<dbReference type="PANTHER" id="PTHR21090:SF5">
    <property type="entry name" value="PENTAFUNCTIONAL AROM POLYPEPTIDE"/>
    <property type="match status" value="1"/>
</dbReference>
<feature type="non-terminal residue" evidence="3">
    <location>
        <position position="1"/>
    </location>
</feature>
<protein>
    <submittedName>
        <fullName evidence="3">Protein containing 3-phosphoshikimate 1-carboxyvinyltransferase, core domain protein</fullName>
    </submittedName>
</protein>
<evidence type="ECO:0000259" key="2">
    <source>
        <dbReference type="Pfam" id="PF00275"/>
    </source>
</evidence>
<dbReference type="AlphaFoldDB" id="K1TXA7"/>
<dbReference type="SUPFAM" id="SSF55205">
    <property type="entry name" value="EPT/RTPC-like"/>
    <property type="match status" value="1"/>
</dbReference>
<dbReference type="GO" id="GO:0003866">
    <property type="term" value="F:3-phosphoshikimate 1-carboxyvinyltransferase activity"/>
    <property type="evidence" value="ECO:0007669"/>
    <property type="project" value="TreeGrafter"/>
</dbReference>
<comment type="caution">
    <text evidence="3">The sequence shown here is derived from an EMBL/GenBank/DDBJ whole genome shotgun (WGS) entry which is preliminary data.</text>
</comment>
<dbReference type="GO" id="GO:0009423">
    <property type="term" value="P:chorismate biosynthetic process"/>
    <property type="evidence" value="ECO:0007669"/>
    <property type="project" value="TreeGrafter"/>
</dbReference>
<dbReference type="InterPro" id="IPR036968">
    <property type="entry name" value="Enolpyruvate_Tfrase_sf"/>
</dbReference>
<dbReference type="Pfam" id="PF00275">
    <property type="entry name" value="EPSP_synthase"/>
    <property type="match status" value="1"/>
</dbReference>
<dbReference type="InterPro" id="IPR013792">
    <property type="entry name" value="RNA3'P_cycl/enolpyr_Trfase_a/b"/>
</dbReference>
<name>K1TXA7_9ZZZZ</name>
<dbReference type="EMBL" id="AJWY01007486">
    <property type="protein sequence ID" value="EKC63861.1"/>
    <property type="molecule type" value="Genomic_DNA"/>
</dbReference>
<organism evidence="3">
    <name type="scientific">human gut metagenome</name>
    <dbReference type="NCBI Taxonomy" id="408170"/>
    <lineage>
        <taxon>unclassified sequences</taxon>
        <taxon>metagenomes</taxon>
        <taxon>organismal metagenomes</taxon>
    </lineage>
</organism>
<reference evidence="3" key="1">
    <citation type="journal article" date="2013" name="Environ. Microbiol.">
        <title>Microbiota from the distal guts of lean and obese adolescents exhibit partial functional redundancy besides clear differences in community structure.</title>
        <authorList>
            <person name="Ferrer M."/>
            <person name="Ruiz A."/>
            <person name="Lanza F."/>
            <person name="Haange S.B."/>
            <person name="Oberbach A."/>
            <person name="Till H."/>
            <person name="Bargiela R."/>
            <person name="Campoy C."/>
            <person name="Segura M.T."/>
            <person name="Richter M."/>
            <person name="von Bergen M."/>
            <person name="Seifert J."/>
            <person name="Suarez A."/>
        </authorList>
    </citation>
    <scope>NUCLEOTIDE SEQUENCE</scope>
</reference>
<evidence type="ECO:0000256" key="1">
    <source>
        <dbReference type="ARBA" id="ARBA00022679"/>
    </source>
</evidence>